<dbReference type="SUPFAM" id="SSF52540">
    <property type="entry name" value="P-loop containing nucleoside triphosphate hydrolases"/>
    <property type="match status" value="1"/>
</dbReference>
<dbReference type="Proteomes" id="UP001208935">
    <property type="component" value="Unassembled WGS sequence"/>
</dbReference>
<dbReference type="SMART" id="SM00382">
    <property type="entry name" value="AAA"/>
    <property type="match status" value="1"/>
</dbReference>
<dbReference type="InterPro" id="IPR003439">
    <property type="entry name" value="ABC_transporter-like_ATP-bd"/>
</dbReference>
<proteinExistence type="inferred from homology"/>
<evidence type="ECO:0000256" key="4">
    <source>
        <dbReference type="ARBA" id="ARBA00022475"/>
    </source>
</evidence>
<dbReference type="GO" id="GO:0005524">
    <property type="term" value="F:ATP binding"/>
    <property type="evidence" value="ECO:0007669"/>
    <property type="project" value="UniProtKB-KW"/>
</dbReference>
<keyword evidence="6 9" id="KW-0067">ATP-binding</keyword>
<dbReference type="EMBL" id="QZCW01000003">
    <property type="protein sequence ID" value="MCW5322579.1"/>
    <property type="molecule type" value="Genomic_DNA"/>
</dbReference>
<dbReference type="InterPro" id="IPR003593">
    <property type="entry name" value="AAA+_ATPase"/>
</dbReference>
<evidence type="ECO:0000256" key="5">
    <source>
        <dbReference type="ARBA" id="ARBA00022741"/>
    </source>
</evidence>
<comment type="caution">
    <text evidence="9">The sequence shown here is derived from an EMBL/GenBank/DDBJ whole genome shotgun (WGS) entry which is preliminary data.</text>
</comment>
<dbReference type="NCBIfam" id="TIGR01727">
    <property type="entry name" value="oligo_HPY"/>
    <property type="match status" value="1"/>
</dbReference>
<keyword evidence="3" id="KW-0813">Transport</keyword>
<keyword evidence="10" id="KW-1185">Reference proteome</keyword>
<dbReference type="PROSITE" id="PS00211">
    <property type="entry name" value="ABC_TRANSPORTER_1"/>
    <property type="match status" value="1"/>
</dbReference>
<dbReference type="PROSITE" id="PS50893">
    <property type="entry name" value="ABC_TRANSPORTER_2"/>
    <property type="match status" value="1"/>
</dbReference>
<dbReference type="RefSeq" id="WP_265282796.1">
    <property type="nucleotide sequence ID" value="NZ_QZCW01000003.1"/>
</dbReference>
<protein>
    <submittedName>
        <fullName evidence="9">ABC transporter ATP-binding protein</fullName>
    </submittedName>
</protein>
<sequence length="357" mass="37885">MAAPAIPASPSCAAPAGEPLLRLRDLSVSFCGGRKPVQAVSGVSLDLQRGEVLALIGESGSGKSVTLRSLLRLHPERRTQLRGQIHVAGRDVLALTQAGLADYRGKVASMIFQEPLLALDPVYPVGAQIVESIRRHETVSAAEAQRRALELFERVRIPSPGRRLQAYPHELSGGMRQRAMIALALACRPQLLLADEPTTALDATVQIQILLLLGELQRDLGLAVLFVTHDIGAALELADRIAVMYAGRIVEEGSARALIRSPRHPYTIALLKSRAHGALARGSRLETIAGAPPDLSALPPGCAFAPRCTLAQAACRTAQPAVIDVAPGHRVRCIRTDAAAALHAAHRISPLPKASPA</sequence>
<dbReference type="Pfam" id="PF08352">
    <property type="entry name" value="oligo_HPY"/>
    <property type="match status" value="1"/>
</dbReference>
<dbReference type="InterPro" id="IPR013563">
    <property type="entry name" value="Oligopep_ABC_C"/>
</dbReference>
<accession>A0ABT3KXD4</accession>
<dbReference type="Pfam" id="PF00005">
    <property type="entry name" value="ABC_tran"/>
    <property type="match status" value="1"/>
</dbReference>
<dbReference type="PANTHER" id="PTHR43297:SF2">
    <property type="entry name" value="DIPEPTIDE TRANSPORT ATP-BINDING PROTEIN DPPD"/>
    <property type="match status" value="1"/>
</dbReference>
<dbReference type="CDD" id="cd03257">
    <property type="entry name" value="ABC_NikE_OppD_transporters"/>
    <property type="match status" value="1"/>
</dbReference>
<comment type="subcellular location">
    <subcellularLocation>
        <location evidence="1">Cell inner membrane</location>
        <topology evidence="1">Peripheral membrane protein</topology>
    </subcellularLocation>
</comment>
<organism evidence="9 10">
    <name type="scientific">Verminephrobacter aporrectodeae subsp. tuberculatae</name>
    <dbReference type="NCBI Taxonomy" id="1110392"/>
    <lineage>
        <taxon>Bacteria</taxon>
        <taxon>Pseudomonadati</taxon>
        <taxon>Pseudomonadota</taxon>
        <taxon>Betaproteobacteria</taxon>
        <taxon>Burkholderiales</taxon>
        <taxon>Comamonadaceae</taxon>
        <taxon>Verminephrobacter</taxon>
    </lineage>
</organism>
<feature type="domain" description="ABC transporter" evidence="8">
    <location>
        <begin position="21"/>
        <end position="271"/>
    </location>
</feature>
<dbReference type="InterPro" id="IPR017871">
    <property type="entry name" value="ABC_transporter-like_CS"/>
</dbReference>
<dbReference type="PANTHER" id="PTHR43297">
    <property type="entry name" value="OLIGOPEPTIDE TRANSPORT ATP-BINDING PROTEIN APPD"/>
    <property type="match status" value="1"/>
</dbReference>
<evidence type="ECO:0000256" key="2">
    <source>
        <dbReference type="ARBA" id="ARBA00005417"/>
    </source>
</evidence>
<evidence type="ECO:0000313" key="9">
    <source>
        <dbReference type="EMBL" id="MCW5322579.1"/>
    </source>
</evidence>
<keyword evidence="4" id="KW-1003">Cell membrane</keyword>
<evidence type="ECO:0000256" key="3">
    <source>
        <dbReference type="ARBA" id="ARBA00022448"/>
    </source>
</evidence>
<gene>
    <name evidence="9" type="ORF">D5039_15900</name>
</gene>
<evidence type="ECO:0000259" key="8">
    <source>
        <dbReference type="PROSITE" id="PS50893"/>
    </source>
</evidence>
<evidence type="ECO:0000256" key="1">
    <source>
        <dbReference type="ARBA" id="ARBA00004417"/>
    </source>
</evidence>
<keyword evidence="7" id="KW-0472">Membrane</keyword>
<evidence type="ECO:0000256" key="6">
    <source>
        <dbReference type="ARBA" id="ARBA00022840"/>
    </source>
</evidence>
<keyword evidence="5" id="KW-0547">Nucleotide-binding</keyword>
<dbReference type="InterPro" id="IPR027417">
    <property type="entry name" value="P-loop_NTPase"/>
</dbReference>
<reference evidence="10" key="1">
    <citation type="submission" date="2023-07" db="EMBL/GenBank/DDBJ databases">
        <title>Verminephrobacter genomes.</title>
        <authorList>
            <person name="Lund M.B."/>
        </authorList>
    </citation>
    <scope>NUCLEOTIDE SEQUENCE [LARGE SCALE GENOMIC DNA]</scope>
    <source>
        <strain evidence="10">AtM5-05</strain>
    </source>
</reference>
<evidence type="ECO:0000313" key="10">
    <source>
        <dbReference type="Proteomes" id="UP001208935"/>
    </source>
</evidence>
<name>A0ABT3KXD4_9BURK</name>
<dbReference type="Gene3D" id="3.40.50.300">
    <property type="entry name" value="P-loop containing nucleotide triphosphate hydrolases"/>
    <property type="match status" value="1"/>
</dbReference>
<comment type="similarity">
    <text evidence="2">Belongs to the ABC transporter superfamily.</text>
</comment>
<evidence type="ECO:0000256" key="7">
    <source>
        <dbReference type="ARBA" id="ARBA00023136"/>
    </source>
</evidence>
<dbReference type="InterPro" id="IPR050388">
    <property type="entry name" value="ABC_Ni/Peptide_Import"/>
</dbReference>